<evidence type="ECO:0000313" key="2">
    <source>
        <dbReference type="Proteomes" id="UP001305414"/>
    </source>
</evidence>
<gene>
    <name evidence="1" type="ORF">RRF57_006917</name>
</gene>
<dbReference type="EMBL" id="JAWHQM010000018">
    <property type="protein sequence ID" value="KAK5631203.1"/>
    <property type="molecule type" value="Genomic_DNA"/>
</dbReference>
<organism evidence="1 2">
    <name type="scientific">Xylaria bambusicola</name>
    <dbReference type="NCBI Taxonomy" id="326684"/>
    <lineage>
        <taxon>Eukaryota</taxon>
        <taxon>Fungi</taxon>
        <taxon>Dikarya</taxon>
        <taxon>Ascomycota</taxon>
        <taxon>Pezizomycotina</taxon>
        <taxon>Sordariomycetes</taxon>
        <taxon>Xylariomycetidae</taxon>
        <taxon>Xylariales</taxon>
        <taxon>Xylariaceae</taxon>
        <taxon>Xylaria</taxon>
    </lineage>
</organism>
<proteinExistence type="predicted"/>
<comment type="caution">
    <text evidence="1">The sequence shown here is derived from an EMBL/GenBank/DDBJ whole genome shotgun (WGS) entry which is preliminary data.</text>
</comment>
<name>A0AAN7UR48_9PEZI</name>
<dbReference type="Proteomes" id="UP001305414">
    <property type="component" value="Unassembled WGS sequence"/>
</dbReference>
<sequence>MTSWEVDGYSCADVYFENTERALTYGGHDNLKSQSQAEILYWPGFALYAPSPVPILVTTLLPNPRSIHIYIHTESASCNPFSKAIVNPPVSRTHPYNNPCINDII</sequence>
<reference evidence="1 2" key="1">
    <citation type="submission" date="2023-10" db="EMBL/GenBank/DDBJ databases">
        <title>Draft genome sequence of Xylaria bambusicola isolate GMP-LS, the root and basal stem rot pathogen of sugarcane in Indonesia.</title>
        <authorList>
            <person name="Selvaraj P."/>
            <person name="Muralishankar V."/>
            <person name="Muruganantham S."/>
            <person name="Sp S."/>
            <person name="Haryani S."/>
            <person name="Lau K.J.X."/>
            <person name="Naqvi N.I."/>
        </authorList>
    </citation>
    <scope>NUCLEOTIDE SEQUENCE [LARGE SCALE GENOMIC DNA]</scope>
    <source>
        <strain evidence="1">GMP-LS</strain>
    </source>
</reference>
<protein>
    <submittedName>
        <fullName evidence="1">Uncharacterized protein</fullName>
    </submittedName>
</protein>
<accession>A0AAN7UR48</accession>
<keyword evidence="2" id="KW-1185">Reference proteome</keyword>
<evidence type="ECO:0000313" key="1">
    <source>
        <dbReference type="EMBL" id="KAK5631203.1"/>
    </source>
</evidence>
<dbReference type="AlphaFoldDB" id="A0AAN7UR48"/>